<evidence type="ECO:0000313" key="2">
    <source>
        <dbReference type="Proteomes" id="UP000561066"/>
    </source>
</evidence>
<gene>
    <name evidence="1" type="ORF">HLH21_05120</name>
</gene>
<reference evidence="1 2" key="1">
    <citation type="submission" date="2020-04" db="EMBL/GenBank/DDBJ databases">
        <title>Description of novel Gluconacetobacter.</title>
        <authorList>
            <person name="Sombolestani A."/>
        </authorList>
    </citation>
    <scope>NUCLEOTIDE SEQUENCE [LARGE SCALE GENOMIC DNA]</scope>
    <source>
        <strain evidence="1 2">LMG 21312</strain>
    </source>
</reference>
<comment type="caution">
    <text evidence="1">The sequence shown here is derived from an EMBL/GenBank/DDBJ whole genome shotgun (WGS) entry which is preliminary data.</text>
</comment>
<dbReference type="EMBL" id="JABEQH010000005">
    <property type="protein sequence ID" value="MBB2175308.1"/>
    <property type="molecule type" value="Genomic_DNA"/>
</dbReference>
<keyword evidence="2" id="KW-1185">Reference proteome</keyword>
<dbReference type="AlphaFoldDB" id="A0A7W4J5U3"/>
<organism evidence="1 2">
    <name type="scientific">Gluconacetobacter johannae</name>
    <dbReference type="NCBI Taxonomy" id="112140"/>
    <lineage>
        <taxon>Bacteria</taxon>
        <taxon>Pseudomonadati</taxon>
        <taxon>Pseudomonadota</taxon>
        <taxon>Alphaproteobacteria</taxon>
        <taxon>Acetobacterales</taxon>
        <taxon>Acetobacteraceae</taxon>
        <taxon>Gluconacetobacter</taxon>
    </lineage>
</organism>
<accession>A0A7W4J5U3</accession>
<evidence type="ECO:0000313" key="1">
    <source>
        <dbReference type="EMBL" id="MBB2175308.1"/>
    </source>
</evidence>
<dbReference type="RefSeq" id="WP_182941963.1">
    <property type="nucleotide sequence ID" value="NZ_JABEQH010000005.1"/>
</dbReference>
<name>A0A7W4J5U3_9PROT</name>
<dbReference type="NCBIfam" id="TIGR04042">
    <property type="entry name" value="MSMEG_0570_fam"/>
    <property type="match status" value="1"/>
</dbReference>
<sequence>MPEMLFHVRWPDGAESRCYSPSLVVADHLACGQSYRVPDFLARSRAALTEASARVQARYGFPCGRALAQRDEIERRCAAFADTPDAQVHVVGFDQHSS</sequence>
<proteinExistence type="predicted"/>
<dbReference type="Proteomes" id="UP000561066">
    <property type="component" value="Unassembled WGS sequence"/>
</dbReference>
<dbReference type="InterPro" id="IPR023846">
    <property type="entry name" value="CHP04042_MSMEG0570"/>
</dbReference>
<protein>
    <submittedName>
        <fullName evidence="1">MSMEG_0570 family nitrogen starvation response protein</fullName>
    </submittedName>
</protein>